<feature type="domain" description="G-protein coupled receptors family 1 profile" evidence="9">
    <location>
        <begin position="21"/>
        <end position="122"/>
    </location>
</feature>
<evidence type="ECO:0000256" key="2">
    <source>
        <dbReference type="ARBA" id="ARBA00022475"/>
    </source>
</evidence>
<keyword evidence="6 8" id="KW-0472">Membrane</keyword>
<dbReference type="PANTHER" id="PTHR26453">
    <property type="entry name" value="OLFACTORY RECEPTOR"/>
    <property type="match status" value="1"/>
</dbReference>
<keyword evidence="3" id="KW-0716">Sensory transduction</keyword>
<reference evidence="10 11" key="1">
    <citation type="journal article" date="2013" name="Proc. Natl. Acad. Sci. U.S.A.">
        <title>The king cobra genome reveals dynamic gene evolution and adaptation in the snake venom system.</title>
        <authorList>
            <person name="Vonk F.J."/>
            <person name="Casewell N.R."/>
            <person name="Henkel C.V."/>
            <person name="Heimberg A.M."/>
            <person name="Jansen H.J."/>
            <person name="McCleary R.J."/>
            <person name="Kerkkamp H.M."/>
            <person name="Vos R.A."/>
            <person name="Guerreiro I."/>
            <person name="Calvete J.J."/>
            <person name="Wuster W."/>
            <person name="Woods A.E."/>
            <person name="Logan J.M."/>
            <person name="Harrison R.A."/>
            <person name="Castoe T.A."/>
            <person name="de Koning A.P."/>
            <person name="Pollock D.D."/>
            <person name="Yandell M."/>
            <person name="Calderon D."/>
            <person name="Renjifo C."/>
            <person name="Currier R.B."/>
            <person name="Salgado D."/>
            <person name="Pla D."/>
            <person name="Sanz L."/>
            <person name="Hyder A.S."/>
            <person name="Ribeiro J.M."/>
            <person name="Arntzen J.W."/>
            <person name="van den Thillart G.E."/>
            <person name="Boetzer M."/>
            <person name="Pirovano W."/>
            <person name="Dirks R.P."/>
            <person name="Spaink H.P."/>
            <person name="Duboule D."/>
            <person name="McGlinn E."/>
            <person name="Kini R.M."/>
            <person name="Richardson M.K."/>
        </authorList>
    </citation>
    <scope>NUCLEOTIDE SEQUENCE</scope>
    <source>
        <tissue evidence="10">Blood</tissue>
    </source>
</reference>
<gene>
    <name evidence="10" type="primary">OR2T29</name>
    <name evidence="10" type="ORF">L345_15355</name>
</gene>
<comment type="subcellular location">
    <subcellularLocation>
        <location evidence="1">Cell membrane</location>
        <topology evidence="1">Multi-pass membrane protein</topology>
    </subcellularLocation>
</comment>
<keyword evidence="5 8" id="KW-1133">Transmembrane helix</keyword>
<keyword evidence="11" id="KW-1185">Reference proteome</keyword>
<feature type="transmembrane region" description="Helical" evidence="8">
    <location>
        <begin position="32"/>
        <end position="57"/>
    </location>
</feature>
<comment type="caution">
    <text evidence="10">The sequence shown here is derived from an EMBL/GenBank/DDBJ whole genome shotgun (WGS) entry which is preliminary data.</text>
</comment>
<feature type="transmembrane region" description="Helical" evidence="8">
    <location>
        <begin position="69"/>
        <end position="92"/>
    </location>
</feature>
<dbReference type="InterPro" id="IPR000725">
    <property type="entry name" value="Olfact_rcpt"/>
</dbReference>
<evidence type="ECO:0000256" key="8">
    <source>
        <dbReference type="SAM" id="Phobius"/>
    </source>
</evidence>
<evidence type="ECO:0000256" key="1">
    <source>
        <dbReference type="ARBA" id="ARBA00004651"/>
    </source>
</evidence>
<evidence type="ECO:0000313" key="10">
    <source>
        <dbReference type="EMBL" id="ETE58917.1"/>
    </source>
</evidence>
<dbReference type="SUPFAM" id="SSF81321">
    <property type="entry name" value="Family A G protein-coupled receptor-like"/>
    <property type="match status" value="1"/>
</dbReference>
<keyword evidence="10" id="KW-0675">Receptor</keyword>
<evidence type="ECO:0000313" key="11">
    <source>
        <dbReference type="Proteomes" id="UP000018936"/>
    </source>
</evidence>
<evidence type="ECO:0000256" key="6">
    <source>
        <dbReference type="ARBA" id="ARBA00023136"/>
    </source>
</evidence>
<dbReference type="PROSITE" id="PS50262">
    <property type="entry name" value="G_PROTEIN_RECEP_F1_2"/>
    <property type="match status" value="1"/>
</dbReference>
<dbReference type="GO" id="GO:0007186">
    <property type="term" value="P:G protein-coupled receptor signaling pathway"/>
    <property type="evidence" value="ECO:0007669"/>
    <property type="project" value="InterPro"/>
</dbReference>
<keyword evidence="2" id="KW-1003">Cell membrane</keyword>
<feature type="non-terminal residue" evidence="10">
    <location>
        <position position="1"/>
    </location>
</feature>
<keyword evidence="4 8" id="KW-0812">Transmembrane</keyword>
<accession>V8NBH0</accession>
<dbReference type="AlphaFoldDB" id="V8NBH0"/>
<organism evidence="10 11">
    <name type="scientific">Ophiophagus hannah</name>
    <name type="common">King cobra</name>
    <name type="synonym">Naja hannah</name>
    <dbReference type="NCBI Taxonomy" id="8665"/>
    <lineage>
        <taxon>Eukaryota</taxon>
        <taxon>Metazoa</taxon>
        <taxon>Chordata</taxon>
        <taxon>Craniata</taxon>
        <taxon>Vertebrata</taxon>
        <taxon>Euteleostomi</taxon>
        <taxon>Lepidosauria</taxon>
        <taxon>Squamata</taxon>
        <taxon>Bifurcata</taxon>
        <taxon>Unidentata</taxon>
        <taxon>Episquamata</taxon>
        <taxon>Toxicofera</taxon>
        <taxon>Serpentes</taxon>
        <taxon>Colubroidea</taxon>
        <taxon>Elapidae</taxon>
        <taxon>Elapinae</taxon>
        <taxon>Ophiophagus</taxon>
    </lineage>
</organism>
<evidence type="ECO:0000256" key="5">
    <source>
        <dbReference type="ARBA" id="ARBA00022989"/>
    </source>
</evidence>
<evidence type="ECO:0000256" key="3">
    <source>
        <dbReference type="ARBA" id="ARBA00022606"/>
    </source>
</evidence>
<evidence type="ECO:0000259" key="9">
    <source>
        <dbReference type="PROSITE" id="PS50262"/>
    </source>
</evidence>
<evidence type="ECO:0000256" key="7">
    <source>
        <dbReference type="ARBA" id="ARBA00023224"/>
    </source>
</evidence>
<proteinExistence type="predicted"/>
<sequence>MKEEWRRRIPHHGKTLIQLSCSNNSGFKKATYIGNFLVLLIPISIIFSSYIAILLQVLRVHSSERSHKALTTCLSHLCVVGFFYGAAILTYMTSASSYSAERSMINTVFTTIVPATMNPFIYSLRNQDVLSALKKLFGKYK</sequence>
<dbReference type="Pfam" id="PF13853">
    <property type="entry name" value="7tm_4"/>
    <property type="match status" value="1"/>
</dbReference>
<keyword evidence="7" id="KW-0807">Transducer</keyword>
<dbReference type="EMBL" id="AZIM01006110">
    <property type="protein sequence ID" value="ETE58917.1"/>
    <property type="molecule type" value="Genomic_DNA"/>
</dbReference>
<dbReference type="InterPro" id="IPR017452">
    <property type="entry name" value="GPCR_Rhodpsn_7TM"/>
</dbReference>
<protein>
    <submittedName>
        <fullName evidence="10">Olfactory receptor 2T29</fullName>
    </submittedName>
</protein>
<dbReference type="GO" id="GO:0004984">
    <property type="term" value="F:olfactory receptor activity"/>
    <property type="evidence" value="ECO:0007669"/>
    <property type="project" value="InterPro"/>
</dbReference>
<dbReference type="GO" id="GO:0005886">
    <property type="term" value="C:plasma membrane"/>
    <property type="evidence" value="ECO:0007669"/>
    <property type="project" value="UniProtKB-SubCell"/>
</dbReference>
<name>V8NBH0_OPHHA</name>
<dbReference type="OrthoDB" id="6144223at2759"/>
<evidence type="ECO:0000256" key="4">
    <source>
        <dbReference type="ARBA" id="ARBA00022692"/>
    </source>
</evidence>
<dbReference type="Gene3D" id="1.20.1070.10">
    <property type="entry name" value="Rhodopsin 7-helix transmembrane proteins"/>
    <property type="match status" value="1"/>
</dbReference>
<dbReference type="Proteomes" id="UP000018936">
    <property type="component" value="Unassembled WGS sequence"/>
</dbReference>